<proteinExistence type="predicted"/>
<dbReference type="RefSeq" id="WP_037197900.1">
    <property type="nucleotide sequence ID" value="NZ_FMAF01000039.1"/>
</dbReference>
<dbReference type="EMBL" id="FMAF01000039">
    <property type="protein sequence ID" value="SCB51387.1"/>
    <property type="molecule type" value="Genomic_DNA"/>
</dbReference>
<reference evidence="1 2" key="1">
    <citation type="submission" date="2016-08" db="EMBL/GenBank/DDBJ databases">
        <authorList>
            <person name="Seilhamer J.J."/>
        </authorList>
    </citation>
    <scope>NUCLEOTIDE SEQUENCE [LARGE SCALE GENOMIC DNA]</scope>
    <source>
        <strain evidence="1 2">P1-7</strain>
    </source>
</reference>
<name>A0A1C3XGH7_9HYPH</name>
<protein>
    <submittedName>
        <fullName evidence="1">Uncharacterized protein</fullName>
    </submittedName>
</protein>
<dbReference type="AlphaFoldDB" id="A0A1C3XGH7"/>
<dbReference type="Proteomes" id="UP000199205">
    <property type="component" value="Unassembled WGS sequence"/>
</dbReference>
<evidence type="ECO:0000313" key="1">
    <source>
        <dbReference type="EMBL" id="SCB51387.1"/>
    </source>
</evidence>
<gene>
    <name evidence="1" type="ORF">GA0061101_13913</name>
</gene>
<evidence type="ECO:0000313" key="2">
    <source>
        <dbReference type="Proteomes" id="UP000199205"/>
    </source>
</evidence>
<sequence length="171" mass="19633">MRTIGLAGGSSIRELGPISDVSLFFDCLRIHVEAAHPEQDWALLTDRLYRRYLRLEDLDQASALMKQVQSIFAAVPTASGIAWDPDLVGNREKTFLNPKLPTLADLFEKYFEHFTYCVQSSRLNYEAFKNYPNYSYEPVRIVIADLPGLARDQNKPLAEYDTLEGKPFWLR</sequence>
<accession>A0A1C3XGH7</accession>
<dbReference type="OrthoDB" id="8966985at2"/>
<organism evidence="1 2">
    <name type="scientific">Rhizobium lusitanum</name>
    <dbReference type="NCBI Taxonomy" id="293958"/>
    <lineage>
        <taxon>Bacteria</taxon>
        <taxon>Pseudomonadati</taxon>
        <taxon>Pseudomonadota</taxon>
        <taxon>Alphaproteobacteria</taxon>
        <taxon>Hyphomicrobiales</taxon>
        <taxon>Rhizobiaceae</taxon>
        <taxon>Rhizobium/Agrobacterium group</taxon>
        <taxon>Rhizobium</taxon>
    </lineage>
</organism>